<dbReference type="AlphaFoldDB" id="A0A5J4YKX6"/>
<dbReference type="EMBL" id="VRMN01000010">
    <property type="protein sequence ID" value="KAA8492129.1"/>
    <property type="molecule type" value="Genomic_DNA"/>
</dbReference>
<comment type="caution">
    <text evidence="1">The sequence shown here is derived from an EMBL/GenBank/DDBJ whole genome shotgun (WGS) entry which is preliminary data.</text>
</comment>
<reference evidence="2" key="1">
    <citation type="journal article" date="2019" name="Nat. Commun.">
        <title>Expansion of phycobilisome linker gene families in mesophilic red algae.</title>
        <authorList>
            <person name="Lee J."/>
            <person name="Kim D."/>
            <person name="Bhattacharya D."/>
            <person name="Yoon H.S."/>
        </authorList>
    </citation>
    <scope>NUCLEOTIDE SEQUENCE [LARGE SCALE GENOMIC DNA]</scope>
    <source>
        <strain evidence="2">CCMP 1328</strain>
    </source>
</reference>
<dbReference type="Proteomes" id="UP000324585">
    <property type="component" value="Unassembled WGS sequence"/>
</dbReference>
<sequence>MVVFAVSTRSIAQRRIQGVFHLRKFSPGELPVAHAHLGHLDYRGPVVSVMNHISRLVLLGDTPVTSTNVKVTVKMDRPVDKSLA</sequence>
<gene>
    <name evidence="1" type="ORF">FVE85_3567</name>
</gene>
<name>A0A5J4YKX6_PORPP</name>
<organism evidence="1 2">
    <name type="scientific">Porphyridium purpureum</name>
    <name type="common">Red alga</name>
    <name type="synonym">Porphyridium cruentum</name>
    <dbReference type="NCBI Taxonomy" id="35688"/>
    <lineage>
        <taxon>Eukaryota</taxon>
        <taxon>Rhodophyta</taxon>
        <taxon>Bangiophyceae</taxon>
        <taxon>Porphyridiales</taxon>
        <taxon>Porphyridiaceae</taxon>
        <taxon>Porphyridium</taxon>
    </lineage>
</organism>
<accession>A0A5J4YKX6</accession>
<proteinExistence type="predicted"/>
<evidence type="ECO:0000313" key="1">
    <source>
        <dbReference type="EMBL" id="KAA8492129.1"/>
    </source>
</evidence>
<evidence type="ECO:0000313" key="2">
    <source>
        <dbReference type="Proteomes" id="UP000324585"/>
    </source>
</evidence>
<keyword evidence="2" id="KW-1185">Reference proteome</keyword>
<protein>
    <submittedName>
        <fullName evidence="1">Uncharacterized protein</fullName>
    </submittedName>
</protein>